<feature type="region of interest" description="Disordered" evidence="1">
    <location>
        <begin position="84"/>
        <end position="151"/>
    </location>
</feature>
<dbReference type="GO" id="GO:0005741">
    <property type="term" value="C:mitochondrial outer membrane"/>
    <property type="evidence" value="ECO:0007669"/>
    <property type="project" value="InterPro"/>
</dbReference>
<name>A0A9P6PVU0_9FUNG</name>
<dbReference type="AlphaFoldDB" id="A0A9P6PVU0"/>
<evidence type="ECO:0000313" key="3">
    <source>
        <dbReference type="Proteomes" id="UP000807716"/>
    </source>
</evidence>
<proteinExistence type="predicted"/>
<evidence type="ECO:0008006" key="4">
    <source>
        <dbReference type="Google" id="ProtNLM"/>
    </source>
</evidence>
<dbReference type="GO" id="GO:0070096">
    <property type="term" value="P:mitochondrial outer membrane translocase complex assembly"/>
    <property type="evidence" value="ECO:0007669"/>
    <property type="project" value="TreeGrafter"/>
</dbReference>
<sequence length="276" mass="29240">MSDHYSDDSTASSGILLSRPQSDTASLSADHSPASSFVHEPEHPSGDSDVAQSYIHLGGKDLEAMSHSVLGSSAVDHEGLKAMRQVQQEEKQPQQQQKQQQQPHQGDIVSQASGTTTKRPHQGSAAPAAPPATSSHPIASTTSSSTSTALITAQDAEPSRFWRLMSPIITRETAIWLTKVTAINFFLPFINGVFLGFGEICAHELAYRWGWTMSTHVVQTPGRDGQALGKKDQKNTNVSSVGLRASGGSNGSGAYAYTGSGSGVGGGLGRYENDFE</sequence>
<reference evidence="2" key="1">
    <citation type="journal article" date="2020" name="Fungal Divers.">
        <title>Resolving the Mortierellaceae phylogeny through synthesis of multi-gene phylogenetics and phylogenomics.</title>
        <authorList>
            <person name="Vandepol N."/>
            <person name="Liber J."/>
            <person name="Desiro A."/>
            <person name="Na H."/>
            <person name="Kennedy M."/>
            <person name="Barry K."/>
            <person name="Grigoriev I.V."/>
            <person name="Miller A.N."/>
            <person name="O'Donnell K."/>
            <person name="Stajich J.E."/>
            <person name="Bonito G."/>
        </authorList>
    </citation>
    <scope>NUCLEOTIDE SEQUENCE</scope>
    <source>
        <strain evidence="2">BC1065</strain>
    </source>
</reference>
<organism evidence="2 3">
    <name type="scientific">Actinomortierella ambigua</name>
    <dbReference type="NCBI Taxonomy" id="1343610"/>
    <lineage>
        <taxon>Eukaryota</taxon>
        <taxon>Fungi</taxon>
        <taxon>Fungi incertae sedis</taxon>
        <taxon>Mucoromycota</taxon>
        <taxon>Mortierellomycotina</taxon>
        <taxon>Mortierellomycetes</taxon>
        <taxon>Mortierellales</taxon>
        <taxon>Mortierellaceae</taxon>
        <taxon>Actinomortierella</taxon>
    </lineage>
</organism>
<dbReference type="OrthoDB" id="5529571at2759"/>
<dbReference type="GO" id="GO:0045040">
    <property type="term" value="P:protein insertion into mitochondrial outer membrane"/>
    <property type="evidence" value="ECO:0007669"/>
    <property type="project" value="TreeGrafter"/>
</dbReference>
<dbReference type="PANTHER" id="PTHR28241">
    <property type="entry name" value="MITOCHONDRIAL IMPORT PROTEIN 1"/>
    <property type="match status" value="1"/>
</dbReference>
<protein>
    <recommendedName>
        <fullName evidence="4">TOM13-domain-containing protein</fullName>
    </recommendedName>
</protein>
<dbReference type="PANTHER" id="PTHR28241:SF1">
    <property type="entry name" value="MITOCHONDRIAL IMPORT PROTEIN 1"/>
    <property type="match status" value="1"/>
</dbReference>
<dbReference type="EMBL" id="JAAAJB010000605">
    <property type="protein sequence ID" value="KAG0253143.1"/>
    <property type="molecule type" value="Genomic_DNA"/>
</dbReference>
<evidence type="ECO:0000313" key="2">
    <source>
        <dbReference type="EMBL" id="KAG0253143.1"/>
    </source>
</evidence>
<feature type="compositionally biased region" description="Low complexity" evidence="1">
    <location>
        <begin position="124"/>
        <end position="151"/>
    </location>
</feature>
<feature type="compositionally biased region" description="Polar residues" evidence="1">
    <location>
        <begin position="108"/>
        <end position="117"/>
    </location>
</feature>
<gene>
    <name evidence="2" type="ORF">DFQ27_007636</name>
</gene>
<dbReference type="Proteomes" id="UP000807716">
    <property type="component" value="Unassembled WGS sequence"/>
</dbReference>
<feature type="compositionally biased region" description="Low complexity" evidence="1">
    <location>
        <begin position="93"/>
        <end position="105"/>
    </location>
</feature>
<keyword evidence="3" id="KW-1185">Reference proteome</keyword>
<accession>A0A9P6PVU0</accession>
<dbReference type="InterPro" id="IPR013262">
    <property type="entry name" value="OMP_MIM1/TOM13_mt"/>
</dbReference>
<evidence type="ECO:0000256" key="1">
    <source>
        <dbReference type="SAM" id="MobiDB-lite"/>
    </source>
</evidence>
<dbReference type="Pfam" id="PF08219">
    <property type="entry name" value="TOM13"/>
    <property type="match status" value="1"/>
</dbReference>
<comment type="caution">
    <text evidence="2">The sequence shown here is derived from an EMBL/GenBank/DDBJ whole genome shotgun (WGS) entry which is preliminary data.</text>
</comment>
<feature type="region of interest" description="Disordered" evidence="1">
    <location>
        <begin position="1"/>
        <end position="54"/>
    </location>
</feature>
<feature type="compositionally biased region" description="Polar residues" evidence="1">
    <location>
        <begin position="8"/>
        <end position="35"/>
    </location>
</feature>